<evidence type="ECO:0000313" key="3">
    <source>
        <dbReference type="Proteomes" id="UP000001918"/>
    </source>
</evidence>
<feature type="compositionally biased region" description="Basic and acidic residues" evidence="1">
    <location>
        <begin position="179"/>
        <end position="188"/>
    </location>
</feature>
<feature type="compositionally biased region" description="Low complexity" evidence="1">
    <location>
        <begin position="163"/>
        <end position="175"/>
    </location>
</feature>
<dbReference type="RefSeq" id="WP_012853725.1">
    <property type="nucleotide sequence ID" value="NC_013510.1"/>
</dbReference>
<accession>D1AAZ8</accession>
<gene>
    <name evidence="2" type="ordered locus">Tcur_3403</name>
</gene>
<dbReference type="EMBL" id="CP001738">
    <property type="protein sequence ID" value="ACY98941.1"/>
    <property type="molecule type" value="Genomic_DNA"/>
</dbReference>
<dbReference type="KEGG" id="tcu:Tcur_3403"/>
<dbReference type="HOGENOM" id="CLU_1019166_0_0_11"/>
<name>D1AAZ8_THECD</name>
<feature type="compositionally biased region" description="Low complexity" evidence="1">
    <location>
        <begin position="98"/>
        <end position="110"/>
    </location>
</feature>
<dbReference type="Gene3D" id="6.10.250.660">
    <property type="match status" value="1"/>
</dbReference>
<dbReference type="STRING" id="471852.Tcur_3403"/>
<dbReference type="AlphaFoldDB" id="D1AAZ8"/>
<sequence length="273" mass="30493">MPRFPVVLRGYDCAQVDALTARIEDALRHGVGFLTADDVLRSRFAVVLRGYDQSAVDDYLYACVRELQARGRTRTVPQPARRPERPKVTEPPQRPERSQQPGPARPAEPLSRLERLRSRRRRDGGEERKAELAPPAERPPAPHPRVPRRLEKLHGQGRRAETARPAARVAPAEPAVRPDPPRRPRRSPERLVGWIQRVRFSGAQAYPGYDSRQVDAFLGRVVAGLRGTAPPVTAAETRAVVFGTVEPGYGYNQYEVDRFLADLAEALESVPAS</sequence>
<dbReference type="InterPro" id="IPR019933">
    <property type="entry name" value="DivIVA_domain"/>
</dbReference>
<feature type="region of interest" description="Disordered" evidence="1">
    <location>
        <begin position="71"/>
        <end position="188"/>
    </location>
</feature>
<reference evidence="2 3" key="1">
    <citation type="journal article" date="2011" name="Stand. Genomic Sci.">
        <title>Complete genome sequence of Thermomonospora curvata type strain (B9).</title>
        <authorList>
            <person name="Chertkov O."/>
            <person name="Sikorski J."/>
            <person name="Nolan M."/>
            <person name="Lapidus A."/>
            <person name="Lucas S."/>
            <person name="Del Rio T.G."/>
            <person name="Tice H."/>
            <person name="Cheng J.F."/>
            <person name="Goodwin L."/>
            <person name="Pitluck S."/>
            <person name="Liolios K."/>
            <person name="Ivanova N."/>
            <person name="Mavromatis K."/>
            <person name="Mikhailova N."/>
            <person name="Ovchinnikova G."/>
            <person name="Pati A."/>
            <person name="Chen A."/>
            <person name="Palaniappan K."/>
            <person name="Djao O.D."/>
            <person name="Land M."/>
            <person name="Hauser L."/>
            <person name="Chang Y.J."/>
            <person name="Jeffries C.D."/>
            <person name="Brettin T."/>
            <person name="Han C."/>
            <person name="Detter J.C."/>
            <person name="Rohde M."/>
            <person name="Goker M."/>
            <person name="Woyke T."/>
            <person name="Bristow J."/>
            <person name="Eisen J.A."/>
            <person name="Markowitz V."/>
            <person name="Hugenholtz P."/>
            <person name="Klenk H.P."/>
            <person name="Kyrpides N.C."/>
        </authorList>
    </citation>
    <scope>NUCLEOTIDE SEQUENCE [LARGE SCALE GENOMIC DNA]</scope>
    <source>
        <strain evidence="3">ATCC 19995 / DSM 43183 / JCM 3096 / KCTC 9072 / NBRC 15933 / NCIMB 10081 / Henssen B9</strain>
    </source>
</reference>
<feature type="compositionally biased region" description="Basic and acidic residues" evidence="1">
    <location>
        <begin position="148"/>
        <end position="162"/>
    </location>
</feature>
<dbReference type="Proteomes" id="UP000001918">
    <property type="component" value="Chromosome"/>
</dbReference>
<evidence type="ECO:0000313" key="2">
    <source>
        <dbReference type="EMBL" id="ACY98941.1"/>
    </source>
</evidence>
<organism evidence="2 3">
    <name type="scientific">Thermomonospora curvata (strain ATCC 19995 / DSM 43183 / JCM 3096 / KCTC 9072 / NBRC 15933 / NCIMB 10081 / Henssen B9)</name>
    <dbReference type="NCBI Taxonomy" id="471852"/>
    <lineage>
        <taxon>Bacteria</taxon>
        <taxon>Bacillati</taxon>
        <taxon>Actinomycetota</taxon>
        <taxon>Actinomycetes</taxon>
        <taxon>Streptosporangiales</taxon>
        <taxon>Thermomonosporaceae</taxon>
        <taxon>Thermomonospora</taxon>
    </lineage>
</organism>
<feature type="compositionally biased region" description="Basic and acidic residues" evidence="1">
    <location>
        <begin position="81"/>
        <end position="97"/>
    </location>
</feature>
<proteinExistence type="predicted"/>
<dbReference type="OrthoDB" id="5198800at2"/>
<evidence type="ECO:0008006" key="4">
    <source>
        <dbReference type="Google" id="ProtNLM"/>
    </source>
</evidence>
<evidence type="ECO:0000256" key="1">
    <source>
        <dbReference type="SAM" id="MobiDB-lite"/>
    </source>
</evidence>
<dbReference type="NCBIfam" id="TIGR03544">
    <property type="entry name" value="DivI1A_domain"/>
    <property type="match status" value="4"/>
</dbReference>
<keyword evidence="3" id="KW-1185">Reference proteome</keyword>
<protein>
    <recommendedName>
        <fullName evidence="4">Antigen 84</fullName>
    </recommendedName>
</protein>